<keyword evidence="2" id="KW-1185">Reference proteome</keyword>
<dbReference type="Gramene" id="TVU21129">
    <property type="protein sequence ID" value="TVU21129"/>
    <property type="gene ID" value="EJB05_30748"/>
</dbReference>
<dbReference type="Proteomes" id="UP000324897">
    <property type="component" value="Unassembled WGS sequence"/>
</dbReference>
<evidence type="ECO:0000313" key="1">
    <source>
        <dbReference type="EMBL" id="TVU21129.1"/>
    </source>
</evidence>
<sequence>MDFILSMPYLSAATSKCLSISSLSPPSRPSMDSSQQHLENIWLHILNCDALPTSVDPHRPVELGPEHRRLHCEDDLVGWDDISFNIQSHICIFPRLQQFSKIVQKC</sequence>
<gene>
    <name evidence="1" type="ORF">EJB05_30748</name>
</gene>
<proteinExistence type="predicted"/>
<feature type="non-terminal residue" evidence="1">
    <location>
        <position position="1"/>
    </location>
</feature>
<evidence type="ECO:0000313" key="2">
    <source>
        <dbReference type="Proteomes" id="UP000324897"/>
    </source>
</evidence>
<comment type="caution">
    <text evidence="1">The sequence shown here is derived from an EMBL/GenBank/DDBJ whole genome shotgun (WGS) entry which is preliminary data.</text>
</comment>
<name>A0A5J9UBK3_9POAL</name>
<dbReference type="AlphaFoldDB" id="A0A5J9UBK3"/>
<reference evidence="1 2" key="1">
    <citation type="journal article" date="2019" name="Sci. Rep.">
        <title>A high-quality genome of Eragrostis curvula grass provides insights into Poaceae evolution and supports new strategies to enhance forage quality.</title>
        <authorList>
            <person name="Carballo J."/>
            <person name="Santos B.A.C.M."/>
            <person name="Zappacosta D."/>
            <person name="Garbus I."/>
            <person name="Selva J.P."/>
            <person name="Gallo C.A."/>
            <person name="Diaz A."/>
            <person name="Albertini E."/>
            <person name="Caccamo M."/>
            <person name="Echenique V."/>
        </authorList>
    </citation>
    <scope>NUCLEOTIDE SEQUENCE [LARGE SCALE GENOMIC DNA]</scope>
    <source>
        <strain evidence="2">cv. Victoria</strain>
        <tissue evidence="1">Leaf</tissue>
    </source>
</reference>
<organism evidence="1 2">
    <name type="scientific">Eragrostis curvula</name>
    <name type="common">weeping love grass</name>
    <dbReference type="NCBI Taxonomy" id="38414"/>
    <lineage>
        <taxon>Eukaryota</taxon>
        <taxon>Viridiplantae</taxon>
        <taxon>Streptophyta</taxon>
        <taxon>Embryophyta</taxon>
        <taxon>Tracheophyta</taxon>
        <taxon>Spermatophyta</taxon>
        <taxon>Magnoliopsida</taxon>
        <taxon>Liliopsida</taxon>
        <taxon>Poales</taxon>
        <taxon>Poaceae</taxon>
        <taxon>PACMAD clade</taxon>
        <taxon>Chloridoideae</taxon>
        <taxon>Eragrostideae</taxon>
        <taxon>Eragrostidinae</taxon>
        <taxon>Eragrostis</taxon>
    </lineage>
</organism>
<protein>
    <submittedName>
        <fullName evidence="1">Uncharacterized protein</fullName>
    </submittedName>
</protein>
<dbReference type="EMBL" id="RWGY01000026">
    <property type="protein sequence ID" value="TVU21129.1"/>
    <property type="molecule type" value="Genomic_DNA"/>
</dbReference>
<accession>A0A5J9UBK3</accession>